<evidence type="ECO:0000256" key="9">
    <source>
        <dbReference type="ARBA" id="ARBA00023204"/>
    </source>
</evidence>
<keyword evidence="9" id="KW-0234">DNA repair</keyword>
<feature type="domain" description="UvrD-like helicase C-terminal" evidence="17">
    <location>
        <begin position="537"/>
        <end position="795"/>
    </location>
</feature>
<feature type="binding site" evidence="14">
    <location>
        <begin position="37"/>
        <end position="44"/>
    </location>
    <ligand>
        <name>ATP</name>
        <dbReference type="ChEBI" id="CHEBI:30616"/>
    </ligand>
</feature>
<evidence type="ECO:0000256" key="5">
    <source>
        <dbReference type="ARBA" id="ARBA00022806"/>
    </source>
</evidence>
<evidence type="ECO:0000256" key="13">
    <source>
        <dbReference type="ARBA" id="ARBA00048988"/>
    </source>
</evidence>
<dbReference type="InterPro" id="IPR038726">
    <property type="entry name" value="PDDEXK_AddAB-type"/>
</dbReference>
<dbReference type="Gene3D" id="1.10.486.10">
    <property type="entry name" value="PCRA, domain 4"/>
    <property type="match status" value="1"/>
</dbReference>
<keyword evidence="7 14" id="KW-0067">ATP-binding</keyword>
<dbReference type="Gene3D" id="3.40.50.300">
    <property type="entry name" value="P-loop containing nucleotide triphosphate hydrolases"/>
    <property type="match status" value="3"/>
</dbReference>
<dbReference type="InterPro" id="IPR014017">
    <property type="entry name" value="DNA_helicase_UvrD-like_C"/>
</dbReference>
<evidence type="ECO:0000256" key="14">
    <source>
        <dbReference type="PROSITE-ProRule" id="PRU00560"/>
    </source>
</evidence>
<evidence type="ECO:0000259" key="17">
    <source>
        <dbReference type="PROSITE" id="PS51217"/>
    </source>
</evidence>
<keyword evidence="5 14" id="KW-0347">Helicase</keyword>
<comment type="catalytic activity">
    <reaction evidence="11">
        <text>Couples ATP hydrolysis with the unwinding of duplex DNA by translocating in the 3'-5' direction.</text>
        <dbReference type="EC" id="5.6.2.4"/>
    </reaction>
</comment>
<dbReference type="SUPFAM" id="SSF52540">
    <property type="entry name" value="P-loop containing nucleoside triphosphate hydrolases"/>
    <property type="match status" value="1"/>
</dbReference>
<dbReference type="RefSeq" id="WP_003146976.1">
    <property type="nucleotide sequence ID" value="NZ_GL883583.1"/>
</dbReference>
<dbReference type="AlphaFoldDB" id="A0AA87AWU5"/>
<keyword evidence="2 14" id="KW-0547">Nucleotide-binding</keyword>
<gene>
    <name evidence="18" type="ORF">HMPREF0428_00899</name>
</gene>
<dbReference type="GO" id="GO:0005524">
    <property type="term" value="F:ATP binding"/>
    <property type="evidence" value="ECO:0007669"/>
    <property type="project" value="UniProtKB-UniRule"/>
</dbReference>
<evidence type="ECO:0000256" key="8">
    <source>
        <dbReference type="ARBA" id="ARBA00023125"/>
    </source>
</evidence>
<protein>
    <recommendedName>
        <fullName evidence="12">DNA 3'-5' helicase</fullName>
        <ecNumber evidence="12">5.6.2.4</ecNumber>
    </recommendedName>
</protein>
<dbReference type="GO" id="GO:0000725">
    <property type="term" value="P:recombinational repair"/>
    <property type="evidence" value="ECO:0007669"/>
    <property type="project" value="TreeGrafter"/>
</dbReference>
<dbReference type="InterPro" id="IPR027417">
    <property type="entry name" value="P-loop_NTPase"/>
</dbReference>
<evidence type="ECO:0000256" key="6">
    <source>
        <dbReference type="ARBA" id="ARBA00022839"/>
    </source>
</evidence>
<evidence type="ECO:0000256" key="1">
    <source>
        <dbReference type="ARBA" id="ARBA00022722"/>
    </source>
</evidence>
<keyword evidence="10" id="KW-0413">Isomerase</keyword>
<dbReference type="PROSITE" id="PS51217">
    <property type="entry name" value="UVRD_HELICASE_CTER"/>
    <property type="match status" value="1"/>
</dbReference>
<dbReference type="Pfam" id="PF12705">
    <property type="entry name" value="PDDEXK_1"/>
    <property type="match status" value="1"/>
</dbReference>
<dbReference type="Gene3D" id="3.90.320.10">
    <property type="match status" value="1"/>
</dbReference>
<dbReference type="PANTHER" id="PTHR11070:SF48">
    <property type="entry name" value="ATP-DEPENDENT HELICASE_NUCLEASE SUBUNIT A"/>
    <property type="match status" value="1"/>
</dbReference>
<name>A0AA87AWU5_9BACL</name>
<evidence type="ECO:0000256" key="15">
    <source>
        <dbReference type="SAM" id="Coils"/>
    </source>
</evidence>
<keyword evidence="4 14" id="KW-0378">Hydrolase</keyword>
<dbReference type="GO" id="GO:0005829">
    <property type="term" value="C:cytosol"/>
    <property type="evidence" value="ECO:0007669"/>
    <property type="project" value="TreeGrafter"/>
</dbReference>
<proteinExistence type="predicted"/>
<keyword evidence="1" id="KW-0540">Nuclease</keyword>
<comment type="caution">
    <text evidence="18">The sequence shown here is derived from an EMBL/GenBank/DDBJ whole genome shotgun (WGS) entry which is preliminary data.</text>
</comment>
<evidence type="ECO:0000256" key="10">
    <source>
        <dbReference type="ARBA" id="ARBA00023235"/>
    </source>
</evidence>
<keyword evidence="6" id="KW-0269">Exonuclease</keyword>
<dbReference type="InterPro" id="IPR011604">
    <property type="entry name" value="PDDEXK-like_dom_sf"/>
</dbReference>
<dbReference type="Pfam" id="PF00580">
    <property type="entry name" value="UvrD-helicase"/>
    <property type="match status" value="1"/>
</dbReference>
<feature type="domain" description="UvrD-like helicase ATP-binding" evidence="16">
    <location>
        <begin position="16"/>
        <end position="504"/>
    </location>
</feature>
<dbReference type="GO" id="GO:0033202">
    <property type="term" value="C:DNA helicase complex"/>
    <property type="evidence" value="ECO:0007669"/>
    <property type="project" value="TreeGrafter"/>
</dbReference>
<dbReference type="PROSITE" id="PS51198">
    <property type="entry name" value="UVRD_HELICASE_ATP_BIND"/>
    <property type="match status" value="1"/>
</dbReference>
<dbReference type="SUPFAM" id="SSF52980">
    <property type="entry name" value="Restriction endonuclease-like"/>
    <property type="match status" value="1"/>
</dbReference>
<evidence type="ECO:0000256" key="12">
    <source>
        <dbReference type="ARBA" id="ARBA00034808"/>
    </source>
</evidence>
<dbReference type="EC" id="5.6.2.4" evidence="12"/>
<sequence>MINIEKIDNIAASRKYPPTPPQWQAIAITGADVLVAAAAGSGKTEVLSERIARKVATKRWDIDRLLVLTFTTAAAKNMIVRIEDKISERLLSTNKEEDLLFLRKQRMLMNDAYVSTIDSFCLNVLKKFYYLVEEKIDNQIKYLSPNFGILANSKGLLSETIGNVLEELVKDDSSSTDLLFTVFDSKQNISSFIIDIYYKLLNIPNFQKYLEEDFGKFNSLYEDKLAINNKEILDKFNRVDELTTVENIKIASDFCLYIKKYLESSKKQNDIDFLSLVNLEDDKKEKIIKYLQQDEKTLKSNQENLEEIEVIIEKLNEQIKVEDSVYDTATLASIQTDLNDYINYFKTIDKMSELSRTITKVLKNLHNDFIKRKRENNFLDFSDLNHLAIKALTKEENGEIIPSEAANYYREYFYEIYVDEYQDNNNLQEYILNLIRGEGVNFFRVGDVKQAIYGFRGSNPDLFEQKYNSYRKLEIDNYSVNEEYSFEDDSEGICVVLKENFRSDENILKSSNFVFNRLMGNKNAGVSYDEDSALYYPEAKERQDTEIMPTKLINGKVNYYTGEIVENKKNYREQSIENIAYEILQGIKNGKKYSDYAVLVRNSTKMSSFKEIFSKYNIPLFFKEKVGFTESNCFNILYNILRFLDNTNRDASLLAILHTEIFDYSNDELLRVSLQKGKNLFEKLTNSENKKDSQTTNLLKKWLNFSLNNSLPTLIECISLDTDFKNYLVTIGVNDEEIDYFENFVDVVNEYQKIDNKLSGLIRQLKNIKNEEVFETKKRTPNDSVTLSTIHISKGLEYKEVFVADLDTSFSKSGYTGEGLFTETFGLSLNVETIAQNFGLNNSRLTELNELYKLNSILIKLREREEEIRNLYVALTRAKNTLYLVSPSGIELNNEKARDKSLSQAILEDDNFETILNNLLSDYEEGFSFENEREAKFEAHEVIPLIQEQENGLDFDLADFYERFELKQQDNEEIQENTIKHKVFPTKTSYSALKKINGESNSGFKKEKRGYLELTTLKSSTSTSKAILRGNIVHKLFEKIVNDVRSGVEINDVEVYLNNLKKTDSLIKNIKENRILTEEEFDNINNKDDIERISNFINNELMNIISNCQFCQTEIAFTTAKKAKELYSESDSEIDVILQGVVDLFIKISDDEAIIVDYKTDYVTSKTGEDILRERHKEQLRIYKEAVAEYYQLKNIKTYVYSYVLSKLIEVE</sequence>
<dbReference type="GO" id="GO:0043138">
    <property type="term" value="F:3'-5' DNA helicase activity"/>
    <property type="evidence" value="ECO:0007669"/>
    <property type="project" value="UniProtKB-EC"/>
</dbReference>
<reference evidence="18 19" key="1">
    <citation type="submission" date="2011-03" db="EMBL/GenBank/DDBJ databases">
        <title>The Genome Sequence of Gemella haemolysans M341.</title>
        <authorList>
            <consortium name="The Broad Institute Genome Sequencing Platform"/>
            <consortium name="The Broad Institute Genome Sequencing Center for Infectious Disease"/>
            <person name="Earl A."/>
            <person name="Ward D."/>
            <person name="Feldgarden M."/>
            <person name="Gevers D."/>
            <person name="Sibley C.D."/>
            <person name="Field T.R."/>
            <person name="Grinwis M."/>
            <person name="Eshaghurshan C.S."/>
            <person name="Surette M.G."/>
            <person name="Young S.K."/>
            <person name="Zeng Q."/>
            <person name="Gargeya S."/>
            <person name="Fitzgerald M."/>
            <person name="Haas B."/>
            <person name="Abouelleil A."/>
            <person name="Alvarado L."/>
            <person name="Arachchi H.M."/>
            <person name="Berlin A."/>
            <person name="Brown A."/>
            <person name="Chapman S.B."/>
            <person name="Chen Z."/>
            <person name="Dunbar C."/>
            <person name="Freedman E."/>
            <person name="Gearin G."/>
            <person name="Gellesch M."/>
            <person name="Goldberg J."/>
            <person name="Griggs A."/>
            <person name="Gujja S."/>
            <person name="Heilman E.R."/>
            <person name="Heiman D."/>
            <person name="Howarth C."/>
            <person name="Larson L."/>
            <person name="Lui A."/>
            <person name="MacDonald P.J.P."/>
            <person name="Mehta T."/>
            <person name="Montmayeur A."/>
            <person name="Murphy C."/>
            <person name="Neiman D."/>
            <person name="Pearson M."/>
            <person name="Priest M."/>
            <person name="Roberts A."/>
            <person name="Saif S."/>
            <person name="Shea T."/>
            <person name="Shenoy N."/>
            <person name="Sisk P."/>
            <person name="Stolte C."/>
            <person name="Sykes S."/>
            <person name="White J."/>
            <person name="Yandava C."/>
            <person name="Wortman J."/>
            <person name="Nusbaum C."/>
            <person name="Birren B."/>
        </authorList>
    </citation>
    <scope>NUCLEOTIDE SEQUENCE [LARGE SCALE GENOMIC DNA]</scope>
    <source>
        <strain evidence="18 19">M341</strain>
    </source>
</reference>
<organism evidence="18 19">
    <name type="scientific">Gemella haemolysans M341</name>
    <dbReference type="NCBI Taxonomy" id="562981"/>
    <lineage>
        <taxon>Bacteria</taxon>
        <taxon>Bacillati</taxon>
        <taxon>Bacillota</taxon>
        <taxon>Bacilli</taxon>
        <taxon>Bacillales</taxon>
        <taxon>Gemellaceae</taxon>
        <taxon>Gemella</taxon>
    </lineage>
</organism>
<dbReference type="EMBL" id="ACRO01000012">
    <property type="protein sequence ID" value="EGF88621.1"/>
    <property type="molecule type" value="Genomic_DNA"/>
</dbReference>
<keyword evidence="3" id="KW-0227">DNA damage</keyword>
<accession>A0AA87AWU5</accession>
<keyword evidence="15" id="KW-0175">Coiled coil</keyword>
<dbReference type="PANTHER" id="PTHR11070">
    <property type="entry name" value="UVRD / RECB / PCRA DNA HELICASE FAMILY MEMBER"/>
    <property type="match status" value="1"/>
</dbReference>
<evidence type="ECO:0000256" key="3">
    <source>
        <dbReference type="ARBA" id="ARBA00022763"/>
    </source>
</evidence>
<evidence type="ECO:0000313" key="18">
    <source>
        <dbReference type="EMBL" id="EGF88621.1"/>
    </source>
</evidence>
<evidence type="ECO:0000313" key="19">
    <source>
        <dbReference type="Proteomes" id="UP000004773"/>
    </source>
</evidence>
<evidence type="ECO:0000256" key="2">
    <source>
        <dbReference type="ARBA" id="ARBA00022741"/>
    </source>
</evidence>
<evidence type="ECO:0000256" key="7">
    <source>
        <dbReference type="ARBA" id="ARBA00022840"/>
    </source>
</evidence>
<dbReference type="GO" id="GO:0004527">
    <property type="term" value="F:exonuclease activity"/>
    <property type="evidence" value="ECO:0007669"/>
    <property type="project" value="UniProtKB-KW"/>
</dbReference>
<evidence type="ECO:0000256" key="11">
    <source>
        <dbReference type="ARBA" id="ARBA00034617"/>
    </source>
</evidence>
<dbReference type="InterPro" id="IPR014016">
    <property type="entry name" value="UvrD-like_ATP-bd"/>
</dbReference>
<dbReference type="InterPro" id="IPR011335">
    <property type="entry name" value="Restrct_endonuc-II-like"/>
</dbReference>
<dbReference type="Pfam" id="PF13361">
    <property type="entry name" value="UvrD_C"/>
    <property type="match status" value="1"/>
</dbReference>
<evidence type="ECO:0000259" key="16">
    <source>
        <dbReference type="PROSITE" id="PS51198"/>
    </source>
</evidence>
<keyword evidence="8" id="KW-0238">DNA-binding</keyword>
<comment type="catalytic activity">
    <reaction evidence="13">
        <text>ATP + H2O = ADP + phosphate + H(+)</text>
        <dbReference type="Rhea" id="RHEA:13065"/>
        <dbReference type="ChEBI" id="CHEBI:15377"/>
        <dbReference type="ChEBI" id="CHEBI:15378"/>
        <dbReference type="ChEBI" id="CHEBI:30616"/>
        <dbReference type="ChEBI" id="CHEBI:43474"/>
        <dbReference type="ChEBI" id="CHEBI:456216"/>
        <dbReference type="EC" id="5.6.2.4"/>
    </reaction>
</comment>
<dbReference type="GO" id="GO:0003677">
    <property type="term" value="F:DNA binding"/>
    <property type="evidence" value="ECO:0007669"/>
    <property type="project" value="UniProtKB-KW"/>
</dbReference>
<feature type="coiled-coil region" evidence="15">
    <location>
        <begin position="291"/>
        <end position="318"/>
    </location>
</feature>
<evidence type="ECO:0000256" key="4">
    <source>
        <dbReference type="ARBA" id="ARBA00022801"/>
    </source>
</evidence>
<dbReference type="Proteomes" id="UP000004773">
    <property type="component" value="Unassembled WGS sequence"/>
</dbReference>
<dbReference type="InterPro" id="IPR000212">
    <property type="entry name" value="DNA_helicase_UvrD/REP"/>
</dbReference>